<accession>A0AAD3GYK0</accession>
<dbReference type="Gene3D" id="1.25.40.10">
    <property type="entry name" value="Tetratricopeptide repeat domain"/>
    <property type="match status" value="1"/>
</dbReference>
<proteinExistence type="predicted"/>
<evidence type="ECO:0000313" key="2">
    <source>
        <dbReference type="Proteomes" id="UP001054902"/>
    </source>
</evidence>
<protein>
    <submittedName>
        <fullName evidence="1">Uncharacterized protein</fullName>
    </submittedName>
</protein>
<dbReference type="SUPFAM" id="SSF48452">
    <property type="entry name" value="TPR-like"/>
    <property type="match status" value="1"/>
</dbReference>
<dbReference type="AlphaFoldDB" id="A0AAD3GYK0"/>
<name>A0AAD3GYK0_9STRA</name>
<evidence type="ECO:0000313" key="1">
    <source>
        <dbReference type="EMBL" id="GFH44132.1"/>
    </source>
</evidence>
<dbReference type="Proteomes" id="UP001054902">
    <property type="component" value="Unassembled WGS sequence"/>
</dbReference>
<reference evidence="1 2" key="1">
    <citation type="journal article" date="2021" name="Sci. Rep.">
        <title>The genome of the diatom Chaetoceros tenuissimus carries an ancient integrated fragment of an extant virus.</title>
        <authorList>
            <person name="Hongo Y."/>
            <person name="Kimura K."/>
            <person name="Takaki Y."/>
            <person name="Yoshida Y."/>
            <person name="Baba S."/>
            <person name="Kobayashi G."/>
            <person name="Nagasaki K."/>
            <person name="Hano T."/>
            <person name="Tomaru Y."/>
        </authorList>
    </citation>
    <scope>NUCLEOTIDE SEQUENCE [LARGE SCALE GENOMIC DNA]</scope>
    <source>
        <strain evidence="1 2">NIES-3715</strain>
    </source>
</reference>
<comment type="caution">
    <text evidence="1">The sequence shown here is derived from an EMBL/GenBank/DDBJ whole genome shotgun (WGS) entry which is preliminary data.</text>
</comment>
<sequence>MCSQCESAKTSEIVAILFNIAAVHKAIGESDKALDAFLKVLHHERDLHQREGSTFDAKDLILTLMHIFEIYDREFGIPRDGMEYLLEAATLCREYNKSIDNTLGRYVFFLLGDVLSSNQETTEGFKCYCEGCKLFGTMDTDDILAFGKKGVHMILAQMCNDNRVFPVHAAAA</sequence>
<gene>
    <name evidence="1" type="ORF">CTEN210_00606</name>
</gene>
<dbReference type="EMBL" id="BLLK01000019">
    <property type="protein sequence ID" value="GFH44132.1"/>
    <property type="molecule type" value="Genomic_DNA"/>
</dbReference>
<dbReference type="InterPro" id="IPR011990">
    <property type="entry name" value="TPR-like_helical_dom_sf"/>
</dbReference>
<keyword evidence="2" id="KW-1185">Reference proteome</keyword>
<organism evidence="1 2">
    <name type="scientific">Chaetoceros tenuissimus</name>
    <dbReference type="NCBI Taxonomy" id="426638"/>
    <lineage>
        <taxon>Eukaryota</taxon>
        <taxon>Sar</taxon>
        <taxon>Stramenopiles</taxon>
        <taxon>Ochrophyta</taxon>
        <taxon>Bacillariophyta</taxon>
        <taxon>Coscinodiscophyceae</taxon>
        <taxon>Chaetocerotophycidae</taxon>
        <taxon>Chaetocerotales</taxon>
        <taxon>Chaetocerotaceae</taxon>
        <taxon>Chaetoceros</taxon>
    </lineage>
</organism>